<reference evidence="1 2" key="1">
    <citation type="submission" date="2024-04" db="EMBL/GenBank/DDBJ databases">
        <authorList>
            <person name="Rising A."/>
            <person name="Reimegard J."/>
            <person name="Sonavane S."/>
            <person name="Akerstrom W."/>
            <person name="Nylinder S."/>
            <person name="Hedman E."/>
            <person name="Kallberg Y."/>
        </authorList>
    </citation>
    <scope>NUCLEOTIDE SEQUENCE [LARGE SCALE GENOMIC DNA]</scope>
</reference>
<organism evidence="1 2">
    <name type="scientific">Larinioides sclopetarius</name>
    <dbReference type="NCBI Taxonomy" id="280406"/>
    <lineage>
        <taxon>Eukaryota</taxon>
        <taxon>Metazoa</taxon>
        <taxon>Ecdysozoa</taxon>
        <taxon>Arthropoda</taxon>
        <taxon>Chelicerata</taxon>
        <taxon>Arachnida</taxon>
        <taxon>Araneae</taxon>
        <taxon>Araneomorphae</taxon>
        <taxon>Entelegynae</taxon>
        <taxon>Araneoidea</taxon>
        <taxon>Araneidae</taxon>
        <taxon>Larinioides</taxon>
    </lineage>
</organism>
<protein>
    <submittedName>
        <fullName evidence="1">Uncharacterized protein</fullName>
    </submittedName>
</protein>
<gene>
    <name evidence="1" type="ORF">LARSCL_LOCUS17681</name>
</gene>
<evidence type="ECO:0000313" key="1">
    <source>
        <dbReference type="EMBL" id="CAL1292476.1"/>
    </source>
</evidence>
<dbReference type="AlphaFoldDB" id="A0AAV2B9E6"/>
<proteinExistence type="predicted"/>
<evidence type="ECO:0000313" key="2">
    <source>
        <dbReference type="Proteomes" id="UP001497382"/>
    </source>
</evidence>
<dbReference type="GO" id="GO:0005634">
    <property type="term" value="C:nucleus"/>
    <property type="evidence" value="ECO:0007669"/>
    <property type="project" value="TreeGrafter"/>
</dbReference>
<accession>A0AAV2B9E6</accession>
<dbReference type="PANTHER" id="PTHR15976">
    <property type="entry name" value="CONSTITUTIVE COACTIVATOR OF PEROXISOME PROLIFERATOR-ACTIVATED RECEPTOR GAMMA"/>
    <property type="match status" value="1"/>
</dbReference>
<dbReference type="InterPro" id="IPR026784">
    <property type="entry name" value="Coact_PPARg"/>
</dbReference>
<dbReference type="PANTHER" id="PTHR15976:SF17">
    <property type="entry name" value="CONSTITUTIVE COACTIVATOR OF PEROXISOME PROLIFERATOR-ACTIVATED RECEPTOR GAMMA"/>
    <property type="match status" value="1"/>
</dbReference>
<dbReference type="Proteomes" id="UP001497382">
    <property type="component" value="Unassembled WGS sequence"/>
</dbReference>
<keyword evidence="2" id="KW-1185">Reference proteome</keyword>
<sequence>MSYKVFGHENRSDLIKRGLKSYVIDNAANPLTPRESMSPDFQTAAHERHLNSSNSYIYNLLCKMEYGSPENPRVCASAVNLSTLFVSGIEAILMALETCGFPFPYKYVLPWQFFDGKRFHFLYKNAKKHPRNRILCNDEDEVIERFYQLLPVVTDNTEYDPIRFEWSNILKDFLV</sequence>
<name>A0AAV2B9E6_9ARAC</name>
<dbReference type="EMBL" id="CAXIEN010000307">
    <property type="protein sequence ID" value="CAL1292476.1"/>
    <property type="molecule type" value="Genomic_DNA"/>
</dbReference>
<comment type="caution">
    <text evidence="1">The sequence shown here is derived from an EMBL/GenBank/DDBJ whole genome shotgun (WGS) entry which is preliminary data.</text>
</comment>